<dbReference type="Proteomes" id="UP000673375">
    <property type="component" value="Unassembled WGS sequence"/>
</dbReference>
<dbReference type="SUPFAM" id="SSF160631">
    <property type="entry name" value="SMI1/KNR4-like"/>
    <property type="match status" value="1"/>
</dbReference>
<dbReference type="Gene3D" id="3.40.1580.10">
    <property type="entry name" value="SMI1/KNR4-like"/>
    <property type="match status" value="1"/>
</dbReference>
<comment type="caution">
    <text evidence="1">The sequence shown here is derived from an EMBL/GenBank/DDBJ whole genome shotgun (WGS) entry which is preliminary data.</text>
</comment>
<reference evidence="1 2" key="1">
    <citation type="submission" date="2020-12" db="EMBL/GenBank/DDBJ databases">
        <title>Vagococcus allomyrinae sp. nov. and Enterococcus lavae sp. nov., isolated from the larvae of Allomyrina dichotoma.</title>
        <authorList>
            <person name="Lee S.D."/>
        </authorList>
    </citation>
    <scope>NUCLEOTIDE SEQUENCE [LARGE SCALE GENOMIC DNA]</scope>
    <source>
        <strain evidence="1 2">BWM-S5</strain>
    </source>
</reference>
<protein>
    <submittedName>
        <fullName evidence="1">SMI1/KNR4 family protein</fullName>
    </submittedName>
</protein>
<evidence type="ECO:0000313" key="2">
    <source>
        <dbReference type="Proteomes" id="UP000673375"/>
    </source>
</evidence>
<sequence>MLNNLKNLFSRKTNSKEKYNEKHVEWVPFTGDRLTEAHGLYIRNLVATAGDVDKGREIFGAGTHKYQLGPVISIAEVRAFEERYQIILPKEYVFFLTQVGNGGAGPYYGVTTLEKVIGSGEHTAAVGREALIDRKLSKEYWKQIMDETEDDDDLYDEAMDQLYGGMLNIGTQGCTYDNLLMVSGSEIGKIVYIDWNLDPDYGPYLTNMTFLEWYENYFKEIIQGNSTTSYGYFRLGSEEELKHDYPTADKEERYDILRSLYRFSTISPSTITFIQQRDDEELDVLRLELLLKFDEISAMGMFDRLLEGGNVSAAVACARRIPESVKNEYYVAMAKLLWDKDLQGKSQVIFFMKECSVFMGKDLLAFAMDETVKEDERKTAVWAISHAKDHMDYLNEFILWMESDSYWVAHAALQGMAREQHPELVKAYYQMWERYSNDQMMRSNLVIAFENNGIQIEKENA</sequence>
<organism evidence="1 2">
    <name type="scientific">Enterococcus larvae</name>
    <dbReference type="NCBI Taxonomy" id="2794352"/>
    <lineage>
        <taxon>Bacteria</taxon>
        <taxon>Bacillati</taxon>
        <taxon>Bacillota</taxon>
        <taxon>Bacilli</taxon>
        <taxon>Lactobacillales</taxon>
        <taxon>Enterococcaceae</taxon>
        <taxon>Enterococcus</taxon>
    </lineage>
</organism>
<gene>
    <name evidence="1" type="ORF">I6N96_07590</name>
</gene>
<evidence type="ECO:0000313" key="1">
    <source>
        <dbReference type="EMBL" id="MBP1046142.1"/>
    </source>
</evidence>
<keyword evidence="2" id="KW-1185">Reference proteome</keyword>
<dbReference type="EMBL" id="JAEDXU010000003">
    <property type="protein sequence ID" value="MBP1046142.1"/>
    <property type="molecule type" value="Genomic_DNA"/>
</dbReference>
<dbReference type="InterPro" id="IPR037883">
    <property type="entry name" value="Knr4/Smi1-like_sf"/>
</dbReference>
<proteinExistence type="predicted"/>
<dbReference type="RefSeq" id="WP_209556962.1">
    <property type="nucleotide sequence ID" value="NZ_JAEDXU010000003.1"/>
</dbReference>
<name>A0ABS4CHU2_9ENTE</name>
<accession>A0ABS4CHU2</accession>